<dbReference type="Proteomes" id="UP000011776">
    <property type="component" value="Unassembled WGS sequence"/>
</dbReference>
<dbReference type="EMBL" id="AFME02000259">
    <property type="protein sequence ID" value="EMG10390.1"/>
    <property type="molecule type" value="Genomic_DNA"/>
</dbReference>
<accession>M3HCH0</accession>
<evidence type="ECO:0000313" key="3">
    <source>
        <dbReference type="Proteomes" id="UP000011776"/>
    </source>
</evidence>
<evidence type="ECO:0000313" key="2">
    <source>
        <dbReference type="EMBL" id="EMG10390.1"/>
    </source>
</evidence>
<protein>
    <submittedName>
        <fullName evidence="2">Uncharacterized protein</fullName>
    </submittedName>
</protein>
<dbReference type="BioCyc" id="LINT1001599:G11K9-286-MONOMER"/>
<feature type="transmembrane region" description="Helical" evidence="1">
    <location>
        <begin position="6"/>
        <end position="23"/>
    </location>
</feature>
<gene>
    <name evidence="2" type="ORF">LEP1GSC151_2901</name>
</gene>
<comment type="caution">
    <text evidence="2">The sequence shown here is derived from an EMBL/GenBank/DDBJ whole genome shotgun (WGS) entry which is preliminary data.</text>
</comment>
<keyword evidence="1" id="KW-1133">Transmembrane helix</keyword>
<keyword evidence="1" id="KW-0472">Membrane</keyword>
<reference evidence="2 3" key="1">
    <citation type="submission" date="2013-02" db="EMBL/GenBank/DDBJ databases">
        <authorList>
            <person name="Harkins D.M."/>
            <person name="Durkin A.S."/>
            <person name="Brinkac L.M."/>
            <person name="Haft D.H."/>
            <person name="Selengut J.D."/>
            <person name="Sanka R."/>
            <person name="DePew J."/>
            <person name="Purushe J."/>
            <person name="Tulsiani S.M."/>
            <person name="Graham G.C."/>
            <person name="Burns M.-A."/>
            <person name="Dohnt M.F."/>
            <person name="Smythe L.D."/>
            <person name="McKay D.B."/>
            <person name="Craig S.B."/>
            <person name="Vinetz J.M."/>
            <person name="Sutton G.G."/>
            <person name="Nierman W.C."/>
            <person name="Fouts D.E."/>
        </authorList>
    </citation>
    <scope>NUCLEOTIDE SEQUENCE [LARGE SCALE GENOMIC DNA]</scope>
    <source>
        <strain evidence="2 3">LT2186</strain>
    </source>
</reference>
<sequence length="39" mass="4753">MFLDEVTTIYLFSLILFFTVNSVNRYMEFKIHFFLKNGI</sequence>
<organism evidence="2 3">
    <name type="scientific">Leptospira interrogans serovar Grippotyphosa str. LT2186</name>
    <dbReference type="NCBI Taxonomy" id="1001599"/>
    <lineage>
        <taxon>Bacteria</taxon>
        <taxon>Pseudomonadati</taxon>
        <taxon>Spirochaetota</taxon>
        <taxon>Spirochaetia</taxon>
        <taxon>Leptospirales</taxon>
        <taxon>Leptospiraceae</taxon>
        <taxon>Leptospira</taxon>
    </lineage>
</organism>
<proteinExistence type="predicted"/>
<name>M3HCH0_LEPIR</name>
<evidence type="ECO:0000256" key="1">
    <source>
        <dbReference type="SAM" id="Phobius"/>
    </source>
</evidence>
<keyword evidence="1" id="KW-0812">Transmembrane</keyword>
<dbReference type="AlphaFoldDB" id="M3HCH0"/>